<evidence type="ECO:0008006" key="5">
    <source>
        <dbReference type="Google" id="ProtNLM"/>
    </source>
</evidence>
<organism evidence="3 4">
    <name type="scientific">Moelleriella libera RCEF 2490</name>
    <dbReference type="NCBI Taxonomy" id="1081109"/>
    <lineage>
        <taxon>Eukaryota</taxon>
        <taxon>Fungi</taxon>
        <taxon>Dikarya</taxon>
        <taxon>Ascomycota</taxon>
        <taxon>Pezizomycotina</taxon>
        <taxon>Sordariomycetes</taxon>
        <taxon>Hypocreomycetidae</taxon>
        <taxon>Hypocreales</taxon>
        <taxon>Clavicipitaceae</taxon>
        <taxon>Moelleriella</taxon>
    </lineage>
</organism>
<dbReference type="AlphaFoldDB" id="A0A166U849"/>
<feature type="transmembrane region" description="Helical" evidence="2">
    <location>
        <begin position="318"/>
        <end position="343"/>
    </location>
</feature>
<evidence type="ECO:0000256" key="1">
    <source>
        <dbReference type="SAM" id="MobiDB-lite"/>
    </source>
</evidence>
<keyword evidence="2" id="KW-0472">Membrane</keyword>
<feature type="transmembrane region" description="Helical" evidence="2">
    <location>
        <begin position="217"/>
        <end position="239"/>
    </location>
</feature>
<dbReference type="PANTHER" id="PTHR42101">
    <property type="entry name" value="CHROMOSOME 16, WHOLE GENOME SHOTGUN SEQUENCE"/>
    <property type="match status" value="1"/>
</dbReference>
<reference evidence="3 4" key="1">
    <citation type="journal article" date="2016" name="Genome Biol. Evol.">
        <title>Divergent and convergent evolution of fungal pathogenicity.</title>
        <authorList>
            <person name="Shang Y."/>
            <person name="Xiao G."/>
            <person name="Zheng P."/>
            <person name="Cen K."/>
            <person name="Zhan S."/>
            <person name="Wang C."/>
        </authorList>
    </citation>
    <scope>NUCLEOTIDE SEQUENCE [LARGE SCALE GENOMIC DNA]</scope>
    <source>
        <strain evidence="3 4">RCEF 2490</strain>
    </source>
</reference>
<evidence type="ECO:0000313" key="4">
    <source>
        <dbReference type="Proteomes" id="UP000078544"/>
    </source>
</evidence>
<feature type="transmembrane region" description="Helical" evidence="2">
    <location>
        <begin position="186"/>
        <end position="205"/>
    </location>
</feature>
<dbReference type="STRING" id="1081109.A0A166U849"/>
<protein>
    <recommendedName>
        <fullName evidence="5">Low temperature requirement A</fullName>
    </recommendedName>
</protein>
<evidence type="ECO:0000313" key="3">
    <source>
        <dbReference type="EMBL" id="OAA32178.1"/>
    </source>
</evidence>
<accession>A0A166U849</accession>
<feature type="transmembrane region" description="Helical" evidence="2">
    <location>
        <begin position="579"/>
        <end position="599"/>
    </location>
</feature>
<keyword evidence="2" id="KW-1133">Transmembrane helix</keyword>
<name>A0A166U849_9HYPO</name>
<keyword evidence="4" id="KW-1185">Reference proteome</keyword>
<feature type="transmembrane region" description="Helical" evidence="2">
    <location>
        <begin position="92"/>
        <end position="111"/>
    </location>
</feature>
<proteinExistence type="predicted"/>
<dbReference type="Proteomes" id="UP000078544">
    <property type="component" value="Unassembled WGS sequence"/>
</dbReference>
<feature type="transmembrane region" description="Helical" evidence="2">
    <location>
        <begin position="531"/>
        <end position="552"/>
    </location>
</feature>
<feature type="transmembrane region" description="Helical" evidence="2">
    <location>
        <begin position="499"/>
        <end position="519"/>
    </location>
</feature>
<comment type="caution">
    <text evidence="3">The sequence shown here is derived from an EMBL/GenBank/DDBJ whole genome shotgun (WGS) entry which is preliminary data.</text>
</comment>
<sequence>MASPEHRHDDEEHQNHHHDQAQPREKLKFFKSPVAGSTSSASLKDTIDQIPQFRRYEEPTLLEIFYDLFFAANYNVFSENREVTNHNSFKAYIGYFSLLWLTWFLTTAYDVRFLTDSIFERAARGLHLGVLVGFAVVAPIFDPSKQNASVMQGMSIMLCMSRITLAVEYGNTLWHVKRYKRCRLPLYLTIALNIITTFIYLGVAFRFTDNKNSRVFVTWYVISALEAVATLAISYFWPVMGFSQTHLIKRMTLLTVMMLGDGLVNIAKEIVIIVKSSVGWSADTIGAVTAGVATIYFVFLVYFDWLRSTFYMAPVRQIVWTALHYPLHLSMVLFIQAFTQYIIWGELMRILAKATADLFSDAALGSLMNSTSAQVANATQDFVDNFFLSYPPKVPEISQTVQAGIKNLSSLPDTLWNQLGRAVLSNDFSFVETVNNDTLSTFVDSISGITSALNNNIFQILDIDVAKDEKSSAAPSTTNFTTSVLQGKQDKTFGRFRLLFAYGYLTAGLCLIFMSFLSIVARTTRWKPWPLIRLALIFALAIGTASVSAIWYQGPGTTTGETALTFIDDPLGRYLMTPWVILTIFVVFTVVLILTHIGAHGAADRTKRSGAFFPRAATFFSRKNDKEGPYDPVSLPLTPSQQWSKKERSGSYNLTADDSRDASPSPYGGRRAEDATPSSYDPLKLPTDYRGPSLR</sequence>
<gene>
    <name evidence="3" type="ORF">AAL_01510</name>
</gene>
<feature type="transmembrane region" description="Helical" evidence="2">
    <location>
        <begin position="285"/>
        <end position="306"/>
    </location>
</feature>
<dbReference type="OrthoDB" id="3177213at2759"/>
<dbReference type="PANTHER" id="PTHR42101:SF1">
    <property type="entry name" value="LOW TEMPERATURE REQUIREMENT A"/>
    <property type="match status" value="1"/>
</dbReference>
<feature type="transmembrane region" description="Helical" evidence="2">
    <location>
        <begin position="123"/>
        <end position="141"/>
    </location>
</feature>
<dbReference type="EMBL" id="AZGY01000002">
    <property type="protein sequence ID" value="OAA32178.1"/>
    <property type="molecule type" value="Genomic_DNA"/>
</dbReference>
<feature type="region of interest" description="Disordered" evidence="1">
    <location>
        <begin position="1"/>
        <end position="25"/>
    </location>
</feature>
<feature type="region of interest" description="Disordered" evidence="1">
    <location>
        <begin position="627"/>
        <end position="695"/>
    </location>
</feature>
<evidence type="ECO:0000256" key="2">
    <source>
        <dbReference type="SAM" id="Phobius"/>
    </source>
</evidence>
<keyword evidence="2" id="KW-0812">Transmembrane</keyword>
<feature type="transmembrane region" description="Helical" evidence="2">
    <location>
        <begin position="251"/>
        <end position="273"/>
    </location>
</feature>